<protein>
    <submittedName>
        <fullName evidence="2">Pyridoxamine 5'-phosphate oxidase family protein</fullName>
    </submittedName>
</protein>
<dbReference type="AlphaFoldDB" id="A0A895YAX7"/>
<accession>A0A895YAX7</accession>
<evidence type="ECO:0000313" key="2">
    <source>
        <dbReference type="EMBL" id="QSB13445.1"/>
    </source>
</evidence>
<sequence>MPATAYPRTDRSTATRARDRMSYDRAAIHAVIDEAYHCHLAFVVDGEPRLLPTLHIRVGETLYLHGSTGSYLMLAARGDGLPVSVAITHLDALILARSQVHHSANYRSVVAHGTARLVADPATKRRVLDALLERIATGRSQDSRPPTDAELAATAVLGLPLAEASLRARTGGVVDDEADLDLPHWAGVVPVSTTLGRPEPAPGVVLPPPLLSGPA</sequence>
<dbReference type="RefSeq" id="WP_338037126.1">
    <property type="nucleotide sequence ID" value="NZ_CP070499.1"/>
</dbReference>
<gene>
    <name evidence="2" type="ORF">JQS43_17790</name>
</gene>
<dbReference type="PANTHER" id="PTHR34071:SF2">
    <property type="entry name" value="FLAVIN-NUCLEOTIDE-BINDING PROTEIN"/>
    <property type="match status" value="1"/>
</dbReference>
<name>A0A895YAX7_9ACTN</name>
<dbReference type="Gene3D" id="2.30.110.10">
    <property type="entry name" value="Electron Transport, Fmn-binding Protein, Chain A"/>
    <property type="match status" value="1"/>
</dbReference>
<feature type="compositionally biased region" description="Pro residues" evidence="1">
    <location>
        <begin position="199"/>
        <end position="215"/>
    </location>
</feature>
<feature type="region of interest" description="Disordered" evidence="1">
    <location>
        <begin position="196"/>
        <end position="215"/>
    </location>
</feature>
<dbReference type="SUPFAM" id="SSF50475">
    <property type="entry name" value="FMN-binding split barrel"/>
    <property type="match status" value="1"/>
</dbReference>
<reference evidence="2" key="1">
    <citation type="submission" date="2021-02" db="EMBL/GenBank/DDBJ databases">
        <title>Natrosporangium hydrolyticum gen. nov., sp. nov, a haloalkaliphilic actinobacterium from a soda solonchak soil.</title>
        <authorList>
            <person name="Sorokin D.Y."/>
            <person name="Khijniak T.V."/>
            <person name="Zakharycheva A.P."/>
            <person name="Boueva O.V."/>
            <person name="Ariskina E.V."/>
            <person name="Hahnke R.L."/>
            <person name="Bunk B."/>
            <person name="Sproer C."/>
            <person name="Schumann P."/>
            <person name="Evtushenko L.I."/>
            <person name="Kublanov I.V."/>
        </authorList>
    </citation>
    <scope>NUCLEOTIDE SEQUENCE</scope>
    <source>
        <strain evidence="2">DSM 106523</strain>
    </source>
</reference>
<evidence type="ECO:0000256" key="1">
    <source>
        <dbReference type="SAM" id="MobiDB-lite"/>
    </source>
</evidence>
<organism evidence="2 3">
    <name type="scientific">Natronosporangium hydrolyticum</name>
    <dbReference type="NCBI Taxonomy" id="2811111"/>
    <lineage>
        <taxon>Bacteria</taxon>
        <taxon>Bacillati</taxon>
        <taxon>Actinomycetota</taxon>
        <taxon>Actinomycetes</taxon>
        <taxon>Micromonosporales</taxon>
        <taxon>Micromonosporaceae</taxon>
        <taxon>Natronosporangium</taxon>
    </lineage>
</organism>
<evidence type="ECO:0000313" key="3">
    <source>
        <dbReference type="Proteomes" id="UP000662857"/>
    </source>
</evidence>
<dbReference type="Proteomes" id="UP000662857">
    <property type="component" value="Chromosome"/>
</dbReference>
<keyword evidence="3" id="KW-1185">Reference proteome</keyword>
<dbReference type="KEGG" id="nhy:JQS43_17790"/>
<dbReference type="InterPro" id="IPR024747">
    <property type="entry name" value="Pyridox_Oxase-rel"/>
</dbReference>
<dbReference type="Pfam" id="PF12900">
    <property type="entry name" value="Pyridox_ox_2"/>
    <property type="match status" value="1"/>
</dbReference>
<dbReference type="PANTHER" id="PTHR34071">
    <property type="entry name" value="5-NITROIMIDAZOLE ANTIBIOTICS RESISTANCE PROTEIN, NIMA-FAMILY-RELATED PROTEIN-RELATED"/>
    <property type="match status" value="1"/>
</dbReference>
<dbReference type="InterPro" id="IPR012349">
    <property type="entry name" value="Split_barrel_FMN-bd"/>
</dbReference>
<proteinExistence type="predicted"/>
<dbReference type="EMBL" id="CP070499">
    <property type="protein sequence ID" value="QSB13445.1"/>
    <property type="molecule type" value="Genomic_DNA"/>
</dbReference>